<protein>
    <recommendedName>
        <fullName evidence="6">Pyridoxal kinase</fullName>
        <ecNumber evidence="5">2.7.1.35</ecNumber>
    </recommendedName>
    <alternativeName>
        <fullName evidence="11">Pyridoxine kinase</fullName>
    </alternativeName>
</protein>
<dbReference type="AlphaFoldDB" id="A0A5N5SW57"/>
<evidence type="ECO:0000256" key="8">
    <source>
        <dbReference type="ARBA" id="ARBA00022741"/>
    </source>
</evidence>
<keyword evidence="10" id="KW-0067">ATP-binding</keyword>
<evidence type="ECO:0000256" key="4">
    <source>
        <dbReference type="ARBA" id="ARBA00008805"/>
    </source>
</evidence>
<proteinExistence type="inferred from homology"/>
<keyword evidence="9 16" id="KW-0418">Kinase</keyword>
<dbReference type="GO" id="GO:0005524">
    <property type="term" value="F:ATP binding"/>
    <property type="evidence" value="ECO:0007669"/>
    <property type="project" value="UniProtKB-KW"/>
</dbReference>
<comment type="catalytic activity">
    <reaction evidence="13">
        <text>pyridoxal + ATP = pyridoxal 5'-phosphate + ADP + H(+)</text>
        <dbReference type="Rhea" id="RHEA:10224"/>
        <dbReference type="ChEBI" id="CHEBI:15378"/>
        <dbReference type="ChEBI" id="CHEBI:17310"/>
        <dbReference type="ChEBI" id="CHEBI:30616"/>
        <dbReference type="ChEBI" id="CHEBI:456216"/>
        <dbReference type="ChEBI" id="CHEBI:597326"/>
        <dbReference type="EC" id="2.7.1.35"/>
    </reaction>
    <physiologicalReaction direction="left-to-right" evidence="13">
        <dbReference type="Rhea" id="RHEA:10225"/>
    </physiologicalReaction>
</comment>
<comment type="catalytic activity">
    <reaction evidence="12">
        <text>pyridoxamine + ATP = pyridoxamine 5'-phosphate + ADP + H(+)</text>
        <dbReference type="Rhea" id="RHEA:25104"/>
        <dbReference type="ChEBI" id="CHEBI:15378"/>
        <dbReference type="ChEBI" id="CHEBI:30616"/>
        <dbReference type="ChEBI" id="CHEBI:57761"/>
        <dbReference type="ChEBI" id="CHEBI:58451"/>
        <dbReference type="ChEBI" id="CHEBI:456216"/>
        <dbReference type="EC" id="2.7.1.35"/>
    </reaction>
    <physiologicalReaction direction="left-to-right" evidence="12">
        <dbReference type="Rhea" id="RHEA:25105"/>
    </physiologicalReaction>
</comment>
<evidence type="ECO:0000259" key="15">
    <source>
        <dbReference type="Pfam" id="PF08543"/>
    </source>
</evidence>
<comment type="pathway">
    <text evidence="2">Cofactor metabolism; pyridoxal 5'-phosphate salvage; pyridoxine 5'-phosphate from pyridoxine: step 1/1.</text>
</comment>
<evidence type="ECO:0000256" key="1">
    <source>
        <dbReference type="ARBA" id="ARBA00004750"/>
    </source>
</evidence>
<gene>
    <name evidence="16" type="primary">PDXK</name>
    <name evidence="16" type="ORF">Anas_07617</name>
</gene>
<evidence type="ECO:0000256" key="11">
    <source>
        <dbReference type="ARBA" id="ARBA00032808"/>
    </source>
</evidence>
<accession>A0A5N5SW57</accession>
<dbReference type="Gene3D" id="3.40.1190.20">
    <property type="match status" value="1"/>
</dbReference>
<feature type="domain" description="Pyridoxamine kinase/Phosphomethylpyrimidine kinase" evidence="15">
    <location>
        <begin position="74"/>
        <end position="237"/>
    </location>
</feature>
<organism evidence="16 17">
    <name type="scientific">Armadillidium nasatum</name>
    <dbReference type="NCBI Taxonomy" id="96803"/>
    <lineage>
        <taxon>Eukaryota</taxon>
        <taxon>Metazoa</taxon>
        <taxon>Ecdysozoa</taxon>
        <taxon>Arthropoda</taxon>
        <taxon>Crustacea</taxon>
        <taxon>Multicrustacea</taxon>
        <taxon>Malacostraca</taxon>
        <taxon>Eumalacostraca</taxon>
        <taxon>Peracarida</taxon>
        <taxon>Isopoda</taxon>
        <taxon>Oniscidea</taxon>
        <taxon>Crinocheta</taxon>
        <taxon>Armadillidiidae</taxon>
        <taxon>Armadillidium</taxon>
    </lineage>
</organism>
<dbReference type="SUPFAM" id="SSF53613">
    <property type="entry name" value="Ribokinase-like"/>
    <property type="match status" value="1"/>
</dbReference>
<dbReference type="InterPro" id="IPR004625">
    <property type="entry name" value="PyrdxlKinase"/>
</dbReference>
<evidence type="ECO:0000256" key="5">
    <source>
        <dbReference type="ARBA" id="ARBA00012104"/>
    </source>
</evidence>
<evidence type="ECO:0000256" key="2">
    <source>
        <dbReference type="ARBA" id="ARBA00004835"/>
    </source>
</evidence>
<comment type="pathway">
    <text evidence="3">Cofactor metabolism; pyridoxal 5'-phosphate salvage; pyridoxal 5'-phosphate from pyridoxal: step 1/1.</text>
</comment>
<comment type="catalytic activity">
    <reaction evidence="14">
        <text>pyridoxine + ATP = pyridoxine 5'-phosphate + ADP + H(+)</text>
        <dbReference type="Rhea" id="RHEA:25108"/>
        <dbReference type="ChEBI" id="CHEBI:15378"/>
        <dbReference type="ChEBI" id="CHEBI:16709"/>
        <dbReference type="ChEBI" id="CHEBI:30616"/>
        <dbReference type="ChEBI" id="CHEBI:58589"/>
        <dbReference type="ChEBI" id="CHEBI:456216"/>
        <dbReference type="EC" id="2.7.1.35"/>
    </reaction>
    <physiologicalReaction direction="left-to-right" evidence="14">
        <dbReference type="Rhea" id="RHEA:25109"/>
    </physiologicalReaction>
</comment>
<dbReference type="PANTHER" id="PTHR10534:SF2">
    <property type="entry name" value="PYRIDOXAL KINASE"/>
    <property type="match status" value="1"/>
</dbReference>
<evidence type="ECO:0000256" key="3">
    <source>
        <dbReference type="ARBA" id="ARBA00005210"/>
    </source>
</evidence>
<evidence type="ECO:0000256" key="10">
    <source>
        <dbReference type="ARBA" id="ARBA00022840"/>
    </source>
</evidence>
<dbReference type="Pfam" id="PF08543">
    <property type="entry name" value="Phos_pyr_kin"/>
    <property type="match status" value="1"/>
</dbReference>
<comment type="pathway">
    <text evidence="1">Cofactor metabolism; pyridoxal 5'-phosphate salvage; pyridoxamine 5'-phosphate from pyridoxamine: step 1/1.</text>
</comment>
<comment type="similarity">
    <text evidence="4">Belongs to the pyridoxine kinase family.</text>
</comment>
<evidence type="ECO:0000256" key="9">
    <source>
        <dbReference type="ARBA" id="ARBA00022777"/>
    </source>
</evidence>
<keyword evidence="8" id="KW-0547">Nucleotide-binding</keyword>
<dbReference type="Proteomes" id="UP000326759">
    <property type="component" value="Unassembled WGS sequence"/>
</dbReference>
<keyword evidence="7" id="KW-0808">Transferase</keyword>
<keyword evidence="17" id="KW-1185">Reference proteome</keyword>
<dbReference type="PANTHER" id="PTHR10534">
    <property type="entry name" value="PYRIDOXAL KINASE"/>
    <property type="match status" value="1"/>
</dbReference>
<reference evidence="16 17" key="1">
    <citation type="journal article" date="2019" name="PLoS Biol.">
        <title>Sex chromosomes control vertical transmission of feminizing Wolbachia symbionts in an isopod.</title>
        <authorList>
            <person name="Becking T."/>
            <person name="Chebbi M.A."/>
            <person name="Giraud I."/>
            <person name="Moumen B."/>
            <person name="Laverre T."/>
            <person name="Caubet Y."/>
            <person name="Peccoud J."/>
            <person name="Gilbert C."/>
            <person name="Cordaux R."/>
        </authorList>
    </citation>
    <scope>NUCLEOTIDE SEQUENCE [LARGE SCALE GENOMIC DNA]</scope>
    <source>
        <strain evidence="16">ANa2</strain>
        <tissue evidence="16">Whole body excluding digestive tract and cuticle</tissue>
    </source>
</reference>
<evidence type="ECO:0000313" key="16">
    <source>
        <dbReference type="EMBL" id="KAB7498431.1"/>
    </source>
</evidence>
<name>A0A5N5SW57_9CRUS</name>
<evidence type="ECO:0000256" key="6">
    <source>
        <dbReference type="ARBA" id="ARBA00018134"/>
    </source>
</evidence>
<dbReference type="CDD" id="cd01173">
    <property type="entry name" value="pyridoxal_pyridoxamine_kinase"/>
    <property type="match status" value="1"/>
</dbReference>
<evidence type="ECO:0000256" key="7">
    <source>
        <dbReference type="ARBA" id="ARBA00022679"/>
    </source>
</evidence>
<dbReference type="OrthoDB" id="2104723at2759"/>
<dbReference type="GO" id="GO:0009443">
    <property type="term" value="P:pyridoxal 5'-phosphate salvage"/>
    <property type="evidence" value="ECO:0007669"/>
    <property type="project" value="InterPro"/>
</dbReference>
<evidence type="ECO:0000256" key="14">
    <source>
        <dbReference type="ARBA" id="ARBA00048524"/>
    </source>
</evidence>
<feature type="non-terminal residue" evidence="16">
    <location>
        <position position="1"/>
    </location>
</feature>
<comment type="caution">
    <text evidence="16">The sequence shown here is derived from an EMBL/GenBank/DDBJ whole genome shotgun (WGS) entry which is preliminary data.</text>
</comment>
<dbReference type="EMBL" id="SEYY01019303">
    <property type="protein sequence ID" value="KAB7498431.1"/>
    <property type="molecule type" value="Genomic_DNA"/>
</dbReference>
<dbReference type="UniPathway" id="UPA01068">
    <property type="reaction ID" value="UER00298"/>
</dbReference>
<evidence type="ECO:0000256" key="12">
    <source>
        <dbReference type="ARBA" id="ARBA00047310"/>
    </source>
</evidence>
<dbReference type="GO" id="GO:0008478">
    <property type="term" value="F:pyridoxal kinase activity"/>
    <property type="evidence" value="ECO:0007669"/>
    <property type="project" value="UniProtKB-EC"/>
</dbReference>
<sequence>SHVVSGYVGNKSATFPLQVLGFEVDLINSVQFSNHTGYKHVKGQVLNANELEELVEGLKLNGLLNYSHLLTGYIGSISFLQAVKNVVSLVKEHNPNAIYVCDPVMGDNGKMYVPQELLPVYRDQIIPLANIVTPNQFEAEILQKEEPIFINKKIFSIFRILTEKKITSEEDVWDVCEWFHSKGVKSVVLSSTDLGSEEELLGLASSIDDKNEKTRLKIRIPRFPVNFTGSGDLFAALLLGWMHCTNNDVKGIWIFFIQKSVENTVATMQKVLRRTFAFADSCRNSDGSFTRLGVELKLVQSLDDIRNPEIIISASTVQTD</sequence>
<dbReference type="GO" id="GO:0005829">
    <property type="term" value="C:cytosol"/>
    <property type="evidence" value="ECO:0007669"/>
    <property type="project" value="TreeGrafter"/>
</dbReference>
<dbReference type="NCBIfam" id="TIGR00687">
    <property type="entry name" value="pyridox_kin"/>
    <property type="match status" value="1"/>
</dbReference>
<dbReference type="InterPro" id="IPR013749">
    <property type="entry name" value="PM/HMP-P_kinase-1"/>
</dbReference>
<dbReference type="EC" id="2.7.1.35" evidence="5"/>
<dbReference type="InterPro" id="IPR029056">
    <property type="entry name" value="Ribokinase-like"/>
</dbReference>
<evidence type="ECO:0000313" key="17">
    <source>
        <dbReference type="Proteomes" id="UP000326759"/>
    </source>
</evidence>
<evidence type="ECO:0000256" key="13">
    <source>
        <dbReference type="ARBA" id="ARBA00047377"/>
    </source>
</evidence>